<feature type="non-terminal residue" evidence="2">
    <location>
        <position position="36"/>
    </location>
</feature>
<comment type="caution">
    <text evidence="2">The sequence shown here is derived from an EMBL/GenBank/DDBJ whole genome shotgun (WGS) entry which is preliminary data.</text>
</comment>
<dbReference type="EMBL" id="BDIP01009811">
    <property type="protein sequence ID" value="GIQ92482.1"/>
    <property type="molecule type" value="Genomic_DNA"/>
</dbReference>
<feature type="domain" description="4Fe-4S ferredoxin-type" evidence="1">
    <location>
        <begin position="1"/>
        <end position="20"/>
    </location>
</feature>
<name>A0A9K3DCT5_9EUKA</name>
<dbReference type="InterPro" id="IPR017896">
    <property type="entry name" value="4Fe4S_Fe-S-bd"/>
</dbReference>
<dbReference type="Pfam" id="PF00037">
    <property type="entry name" value="Fer4"/>
    <property type="match status" value="1"/>
</dbReference>
<accession>A0A9K3DCT5</accession>
<gene>
    <name evidence="2" type="ORF">KIPB_016273</name>
</gene>
<evidence type="ECO:0000313" key="2">
    <source>
        <dbReference type="EMBL" id="GIQ92482.1"/>
    </source>
</evidence>
<dbReference type="AlphaFoldDB" id="A0A9K3DCT5"/>
<dbReference type="SUPFAM" id="SSF54862">
    <property type="entry name" value="4Fe-4S ferredoxins"/>
    <property type="match status" value="1"/>
</dbReference>
<evidence type="ECO:0000259" key="1">
    <source>
        <dbReference type="PROSITE" id="PS51379"/>
    </source>
</evidence>
<keyword evidence="3" id="KW-1185">Reference proteome</keyword>
<sequence length="36" mass="3918">MKCGQCVSVCPTGAISLFDQVPEKVEVPETMAQDFE</sequence>
<reference evidence="2 3" key="1">
    <citation type="journal article" date="2018" name="PLoS ONE">
        <title>The draft genome of Kipferlia bialata reveals reductive genome evolution in fornicate parasites.</title>
        <authorList>
            <person name="Tanifuji G."/>
            <person name="Takabayashi S."/>
            <person name="Kume K."/>
            <person name="Takagi M."/>
            <person name="Nakayama T."/>
            <person name="Kamikawa R."/>
            <person name="Inagaki Y."/>
            <person name="Hashimoto T."/>
        </authorList>
    </citation>
    <scope>NUCLEOTIDE SEQUENCE [LARGE SCALE GENOMIC DNA]</scope>
    <source>
        <strain evidence="2">NY0173</strain>
    </source>
</reference>
<organism evidence="2 3">
    <name type="scientific">Kipferlia bialata</name>
    <dbReference type="NCBI Taxonomy" id="797122"/>
    <lineage>
        <taxon>Eukaryota</taxon>
        <taxon>Metamonada</taxon>
        <taxon>Carpediemonas-like organisms</taxon>
        <taxon>Kipferlia</taxon>
    </lineage>
</organism>
<dbReference type="PROSITE" id="PS51379">
    <property type="entry name" value="4FE4S_FER_2"/>
    <property type="match status" value="1"/>
</dbReference>
<protein>
    <recommendedName>
        <fullName evidence="1">4Fe-4S ferredoxin-type domain-containing protein</fullName>
    </recommendedName>
</protein>
<proteinExistence type="predicted"/>
<dbReference type="Proteomes" id="UP000265618">
    <property type="component" value="Unassembled WGS sequence"/>
</dbReference>
<evidence type="ECO:0000313" key="3">
    <source>
        <dbReference type="Proteomes" id="UP000265618"/>
    </source>
</evidence>
<dbReference type="Gene3D" id="3.30.70.20">
    <property type="match status" value="1"/>
</dbReference>